<reference evidence="1 2" key="1">
    <citation type="submission" date="2018-02" db="EMBL/GenBank/DDBJ databases">
        <title>Genomic Encyclopedia of Archaeal and Bacterial Type Strains, Phase II (KMG-II): from individual species to whole genera.</title>
        <authorList>
            <person name="Goeker M."/>
        </authorList>
    </citation>
    <scope>NUCLEOTIDE SEQUENCE [LARGE SCALE GENOMIC DNA]</scope>
    <source>
        <strain evidence="1 2">DSM 21165</strain>
    </source>
</reference>
<gene>
    <name evidence="1" type="ORF">CLV33_1253</name>
</gene>
<dbReference type="RefSeq" id="WP_105474939.1">
    <property type="nucleotide sequence ID" value="NZ_PVEO01000025.1"/>
</dbReference>
<dbReference type="AlphaFoldDB" id="A0A362WWH5"/>
<comment type="caution">
    <text evidence="1">The sequence shown here is derived from an EMBL/GenBank/DDBJ whole genome shotgun (WGS) entry which is preliminary data.</text>
</comment>
<evidence type="ECO:0000313" key="2">
    <source>
        <dbReference type="Proteomes" id="UP000251545"/>
    </source>
</evidence>
<proteinExistence type="predicted"/>
<dbReference type="EMBL" id="PVEO01000025">
    <property type="protein sequence ID" value="PQV44398.1"/>
    <property type="molecule type" value="Genomic_DNA"/>
</dbReference>
<evidence type="ECO:0000313" key="1">
    <source>
        <dbReference type="EMBL" id="PQV44398.1"/>
    </source>
</evidence>
<name>A0A362WWH5_9FLAO</name>
<dbReference type="Proteomes" id="UP000251545">
    <property type="component" value="Unassembled WGS sequence"/>
</dbReference>
<sequence>MKYLLIISIFLFFKFSYGTGQVPDYLVYKGDTLAIFSNPLEKYFEQTGKRELIDFVGCGSTACWRGYKAIWELKGDKLYLVQVTSCHNSCGLEIKNADLKKMFGTETVFANWFTGKIIVPQGKRVQYIHMGYASIYEKELHISFKDGIKTNEKTILNEKIANKIRFEKRQREIAKKVQDTLFQQVKKAIVWDTIKTPYYDLCDEKYILTYNKKGKLKKVWVDWEGETFRERIDDWWWNITDDKKCRKEIKKALKPINISYLKLPKRKIKITFIIFYNKETGKLETWMEE</sequence>
<protein>
    <submittedName>
        <fullName evidence="1">Uncharacterized protein</fullName>
    </submittedName>
</protein>
<accession>A0A362WWH5</accession>
<organism evidence="1 2">
    <name type="scientific">Jejuia pallidilutea</name>
    <dbReference type="NCBI Taxonomy" id="504487"/>
    <lineage>
        <taxon>Bacteria</taxon>
        <taxon>Pseudomonadati</taxon>
        <taxon>Bacteroidota</taxon>
        <taxon>Flavobacteriia</taxon>
        <taxon>Flavobacteriales</taxon>
        <taxon>Flavobacteriaceae</taxon>
        <taxon>Jejuia</taxon>
    </lineage>
</organism>